<evidence type="ECO:0000256" key="4">
    <source>
        <dbReference type="ARBA" id="ARBA00023002"/>
    </source>
</evidence>
<feature type="domain" description="Nitrite/Sulfite reductase ferredoxin-like" evidence="8">
    <location>
        <begin position="12"/>
        <end position="76"/>
    </location>
</feature>
<dbReference type="PANTHER" id="PTHR43809:SF1">
    <property type="entry name" value="NITRITE REDUCTASE (NADH) LARGE SUBUNIT"/>
    <property type="match status" value="1"/>
</dbReference>
<dbReference type="EC" id="1.8.-.-" evidence="9"/>
<evidence type="ECO:0000256" key="5">
    <source>
        <dbReference type="ARBA" id="ARBA00023004"/>
    </source>
</evidence>
<dbReference type="SUPFAM" id="SSF55124">
    <property type="entry name" value="Nitrite/Sulfite reductase N-terminal domain-like"/>
    <property type="match status" value="1"/>
</dbReference>
<proteinExistence type="predicted"/>
<dbReference type="OrthoDB" id="9768666at2"/>
<dbReference type="Pfam" id="PF03460">
    <property type="entry name" value="NIR_SIR_ferr"/>
    <property type="match status" value="1"/>
</dbReference>
<dbReference type="InterPro" id="IPR006067">
    <property type="entry name" value="NO2/SO3_Rdtase_4Fe4S_dom"/>
</dbReference>
<evidence type="ECO:0000259" key="7">
    <source>
        <dbReference type="Pfam" id="PF01077"/>
    </source>
</evidence>
<accession>A0A2C8F4P8</accession>
<dbReference type="AlphaFoldDB" id="A0A2C8F4P8"/>
<dbReference type="PRINTS" id="PR00397">
    <property type="entry name" value="SIROHAEM"/>
</dbReference>
<keyword evidence="4 9" id="KW-0560">Oxidoreductase</keyword>
<dbReference type="GO" id="GO:0046872">
    <property type="term" value="F:metal ion binding"/>
    <property type="evidence" value="ECO:0007669"/>
    <property type="project" value="UniProtKB-KW"/>
</dbReference>
<keyword evidence="10" id="KW-1185">Reference proteome</keyword>
<dbReference type="Pfam" id="PF01077">
    <property type="entry name" value="NIR_SIR"/>
    <property type="match status" value="1"/>
</dbReference>
<dbReference type="RefSeq" id="WP_097010911.1">
    <property type="nucleotide sequence ID" value="NZ_LT907975.1"/>
</dbReference>
<dbReference type="EMBL" id="LT907975">
    <property type="protein sequence ID" value="SOB57703.1"/>
    <property type="molecule type" value="Genomic_DNA"/>
</dbReference>
<dbReference type="KEGG" id="pprf:DPRO_0816"/>
<evidence type="ECO:0000313" key="9">
    <source>
        <dbReference type="EMBL" id="SOB57703.1"/>
    </source>
</evidence>
<dbReference type="SUPFAM" id="SSF56014">
    <property type="entry name" value="Nitrite and sulphite reductase 4Fe-4S domain-like"/>
    <property type="match status" value="1"/>
</dbReference>
<evidence type="ECO:0000256" key="1">
    <source>
        <dbReference type="ARBA" id="ARBA00022485"/>
    </source>
</evidence>
<dbReference type="PANTHER" id="PTHR43809">
    <property type="entry name" value="NITRITE REDUCTASE (NADH) LARGE SUBUNIT"/>
    <property type="match status" value="1"/>
</dbReference>
<dbReference type="InterPro" id="IPR036136">
    <property type="entry name" value="Nit/Sulf_reduc_fer-like_dom_sf"/>
</dbReference>
<keyword evidence="6" id="KW-0411">Iron-sulfur</keyword>
<dbReference type="Proteomes" id="UP000219215">
    <property type="component" value="Chromosome DPRO"/>
</dbReference>
<feature type="domain" description="Nitrite/sulphite reductase 4Fe-4S" evidence="7">
    <location>
        <begin position="86"/>
        <end position="217"/>
    </location>
</feature>
<evidence type="ECO:0000256" key="6">
    <source>
        <dbReference type="ARBA" id="ARBA00023014"/>
    </source>
</evidence>
<dbReference type="InterPro" id="IPR005117">
    <property type="entry name" value="NiRdtase/SiRdtase_haem-b_fer"/>
</dbReference>
<evidence type="ECO:0000256" key="2">
    <source>
        <dbReference type="ARBA" id="ARBA00022617"/>
    </source>
</evidence>
<reference evidence="10" key="1">
    <citation type="submission" date="2017-09" db="EMBL/GenBank/DDBJ databases">
        <authorList>
            <person name="Regsiter A."/>
            <person name="William W."/>
        </authorList>
    </citation>
    <scope>NUCLEOTIDE SEQUENCE [LARGE SCALE GENOMIC DNA]</scope>
    <source>
        <strain evidence="10">500-1</strain>
    </source>
</reference>
<dbReference type="InterPro" id="IPR045854">
    <property type="entry name" value="NO2/SO3_Rdtase_4Fe4S_sf"/>
</dbReference>
<gene>
    <name evidence="9" type="ORF">DPRO_0816</name>
</gene>
<evidence type="ECO:0000259" key="8">
    <source>
        <dbReference type="Pfam" id="PF03460"/>
    </source>
</evidence>
<keyword evidence="2" id="KW-0349">Heme</keyword>
<dbReference type="PIRSF" id="PIRSF037487">
    <property type="entry name" value="Sulfite_red_assimil"/>
    <property type="match status" value="1"/>
</dbReference>
<sequence length="219" mass="23669">MTANDTPKGAILQRDKKTYAIVPRTPVGLVTPEILEALARVGKKYEIPIMKITSGQRIALVGLEQDQVDAVWEDLKMDVGPAVGLCVHYVQACPGTEVCKFGVRDSLGLGIELEEMFVGKELPAKMKVGVSGCPMCCAESYVRDIGLIGKKKGWTVVVGGNASGKPRIADTLVENITRSEAVDVVGRFMDFYRDNATKRSRSSMLLKKVGIDAVKAAIL</sequence>
<protein>
    <submittedName>
        <fullName evidence="9">Sulfite reductase, assimilatory-type</fullName>
        <ecNumber evidence="9">1.8.-.-</ecNumber>
    </submittedName>
</protein>
<dbReference type="PROSITE" id="PS00365">
    <property type="entry name" value="NIR_SIR"/>
    <property type="match status" value="1"/>
</dbReference>
<dbReference type="InterPro" id="IPR017220">
    <property type="entry name" value="Sulphite_reductase_assimil"/>
</dbReference>
<dbReference type="InterPro" id="IPR052034">
    <property type="entry name" value="NasD-like"/>
</dbReference>
<dbReference type="Gene3D" id="3.30.413.10">
    <property type="entry name" value="Sulfite Reductase Hemoprotein, domain 1"/>
    <property type="match status" value="1"/>
</dbReference>
<name>A0A2C8F4P8_9BACT</name>
<evidence type="ECO:0000313" key="10">
    <source>
        <dbReference type="Proteomes" id="UP000219215"/>
    </source>
</evidence>
<dbReference type="GO" id="GO:0020037">
    <property type="term" value="F:heme binding"/>
    <property type="evidence" value="ECO:0007669"/>
    <property type="project" value="InterPro"/>
</dbReference>
<evidence type="ECO:0000256" key="3">
    <source>
        <dbReference type="ARBA" id="ARBA00022723"/>
    </source>
</evidence>
<keyword evidence="1" id="KW-0004">4Fe-4S</keyword>
<keyword evidence="5" id="KW-0408">Iron</keyword>
<dbReference type="InterPro" id="IPR006066">
    <property type="entry name" value="NO2/SO3_Rdtase_FeS/sirohaem_BS"/>
</dbReference>
<organism evidence="9 10">
    <name type="scientific">Pseudodesulfovibrio profundus</name>
    <dbReference type="NCBI Taxonomy" id="57320"/>
    <lineage>
        <taxon>Bacteria</taxon>
        <taxon>Pseudomonadati</taxon>
        <taxon>Thermodesulfobacteriota</taxon>
        <taxon>Desulfovibrionia</taxon>
        <taxon>Desulfovibrionales</taxon>
        <taxon>Desulfovibrionaceae</taxon>
    </lineage>
</organism>
<dbReference type="GO" id="GO:0016491">
    <property type="term" value="F:oxidoreductase activity"/>
    <property type="evidence" value="ECO:0007669"/>
    <property type="project" value="UniProtKB-KW"/>
</dbReference>
<dbReference type="GO" id="GO:0051539">
    <property type="term" value="F:4 iron, 4 sulfur cluster binding"/>
    <property type="evidence" value="ECO:0007669"/>
    <property type="project" value="UniProtKB-KW"/>
</dbReference>
<keyword evidence="3" id="KW-0479">Metal-binding</keyword>